<feature type="transmembrane region" description="Helical" evidence="4">
    <location>
        <begin position="354"/>
        <end position="376"/>
    </location>
</feature>
<feature type="transmembrane region" description="Helical" evidence="4">
    <location>
        <begin position="270"/>
        <end position="288"/>
    </location>
</feature>
<feature type="transmembrane region" description="Helical" evidence="4">
    <location>
        <begin position="320"/>
        <end position="342"/>
    </location>
</feature>
<dbReference type="SUPFAM" id="SSF103473">
    <property type="entry name" value="MFS general substrate transporter"/>
    <property type="match status" value="1"/>
</dbReference>
<evidence type="ECO:0000313" key="5">
    <source>
        <dbReference type="EMBL" id="RUT79999.1"/>
    </source>
</evidence>
<feature type="transmembrane region" description="Helical" evidence="4">
    <location>
        <begin position="231"/>
        <end position="255"/>
    </location>
</feature>
<keyword evidence="1 4" id="KW-0812">Transmembrane</keyword>
<dbReference type="Pfam" id="PF07690">
    <property type="entry name" value="MFS_1"/>
    <property type="match status" value="1"/>
</dbReference>
<dbReference type="PANTHER" id="PTHR23526:SF1">
    <property type="entry name" value="MAJOR FACILITATOR SUPERFAMILY MFS_1"/>
    <property type="match status" value="1"/>
</dbReference>
<feature type="transmembrane region" description="Helical" evidence="4">
    <location>
        <begin position="179"/>
        <end position="199"/>
    </location>
</feature>
<dbReference type="PANTHER" id="PTHR23526">
    <property type="entry name" value="INTEGRAL MEMBRANE TRANSPORT PROTEIN-RELATED"/>
    <property type="match status" value="1"/>
</dbReference>
<dbReference type="InterPro" id="IPR036259">
    <property type="entry name" value="MFS_trans_sf"/>
</dbReference>
<dbReference type="InterPro" id="IPR011701">
    <property type="entry name" value="MFS"/>
</dbReference>
<feature type="transmembrane region" description="Helical" evidence="4">
    <location>
        <begin position="12"/>
        <end position="29"/>
    </location>
</feature>
<sequence length="406" mass="45440">MTLFDNISRHNFKAFLWHAGFLAFAQNFMDVDTVIPAMVVESGGSAMHIGIITAIMMGGSSFTQLFFAPLVNNSKYKKNYLLYGINLRVLSLIALTIVLYWFSSRHSIYIFWFVFVFISLFSLSGAFANISYVDIFGKTINQNKRKSFFALKQIIGGVIVLSTAFLAKKMLSSFDYPTNYSIMFLIGATALFIASLGFWKIKETEPSGIKISGFNNFIGSMLNEIKVNKKLVYFLGFINTQGIVISFIPFVMLYAKETFNTQGSDTGEFLLFKVIGVVIVSFMIWLVNKKVKYNTILYSNVFLSILLALLILLINNVDTLKYIFILGGIVISLFTITMNGLLLEISGNENRALYAGFAGAGNIIPSIFPLIAGGIISKLGYAAFFIFFMLIISFSLYFILKIKCSR</sequence>
<evidence type="ECO:0000256" key="2">
    <source>
        <dbReference type="ARBA" id="ARBA00022989"/>
    </source>
</evidence>
<organism evidence="5 6">
    <name type="scientific">Ancylomarina longa</name>
    <dbReference type="NCBI Taxonomy" id="2487017"/>
    <lineage>
        <taxon>Bacteria</taxon>
        <taxon>Pseudomonadati</taxon>
        <taxon>Bacteroidota</taxon>
        <taxon>Bacteroidia</taxon>
        <taxon>Marinilabiliales</taxon>
        <taxon>Marinifilaceae</taxon>
        <taxon>Ancylomarina</taxon>
    </lineage>
</organism>
<dbReference type="InterPro" id="IPR052528">
    <property type="entry name" value="Sugar_transport-like"/>
</dbReference>
<feature type="transmembrane region" description="Helical" evidence="4">
    <location>
        <begin position="49"/>
        <end position="68"/>
    </location>
</feature>
<dbReference type="EMBL" id="RJJX01000001">
    <property type="protein sequence ID" value="RUT79999.1"/>
    <property type="molecule type" value="Genomic_DNA"/>
</dbReference>
<evidence type="ECO:0000313" key="6">
    <source>
        <dbReference type="Proteomes" id="UP000282985"/>
    </source>
</evidence>
<feature type="transmembrane region" description="Helical" evidence="4">
    <location>
        <begin position="382"/>
        <end position="400"/>
    </location>
</feature>
<feature type="transmembrane region" description="Helical" evidence="4">
    <location>
        <begin position="295"/>
        <end position="314"/>
    </location>
</feature>
<dbReference type="Proteomes" id="UP000282985">
    <property type="component" value="Unassembled WGS sequence"/>
</dbReference>
<keyword evidence="3 4" id="KW-0472">Membrane</keyword>
<dbReference type="Gene3D" id="1.20.1250.20">
    <property type="entry name" value="MFS general substrate transporter like domains"/>
    <property type="match status" value="2"/>
</dbReference>
<reference evidence="5 6" key="1">
    <citation type="submission" date="2018-11" db="EMBL/GenBank/DDBJ databases">
        <title>Parancylomarina longa gen. nov., sp. nov., isolated from sediments of southern Okinawa.</title>
        <authorList>
            <person name="Fu T."/>
        </authorList>
    </citation>
    <scope>NUCLEOTIDE SEQUENCE [LARGE SCALE GENOMIC DNA]</scope>
    <source>
        <strain evidence="5 6">T3-2 S1-C</strain>
    </source>
</reference>
<keyword evidence="2 4" id="KW-1133">Transmembrane helix</keyword>
<evidence type="ECO:0000256" key="4">
    <source>
        <dbReference type="SAM" id="Phobius"/>
    </source>
</evidence>
<dbReference type="OrthoDB" id="1116620at2"/>
<name>A0A434AZE8_9BACT</name>
<comment type="caution">
    <text evidence="5">The sequence shown here is derived from an EMBL/GenBank/DDBJ whole genome shotgun (WGS) entry which is preliminary data.</text>
</comment>
<dbReference type="AlphaFoldDB" id="A0A434AZE8"/>
<feature type="transmembrane region" description="Helical" evidence="4">
    <location>
        <begin position="108"/>
        <end position="128"/>
    </location>
</feature>
<feature type="transmembrane region" description="Helical" evidence="4">
    <location>
        <begin position="80"/>
        <end position="102"/>
    </location>
</feature>
<feature type="transmembrane region" description="Helical" evidence="4">
    <location>
        <begin position="149"/>
        <end position="167"/>
    </location>
</feature>
<evidence type="ECO:0000256" key="1">
    <source>
        <dbReference type="ARBA" id="ARBA00022692"/>
    </source>
</evidence>
<protein>
    <submittedName>
        <fullName evidence="5">MFS transporter</fullName>
    </submittedName>
</protein>
<dbReference type="GO" id="GO:0022857">
    <property type="term" value="F:transmembrane transporter activity"/>
    <property type="evidence" value="ECO:0007669"/>
    <property type="project" value="InterPro"/>
</dbReference>
<accession>A0A434AZE8</accession>
<dbReference type="RefSeq" id="WP_127342141.1">
    <property type="nucleotide sequence ID" value="NZ_RJJX01000001.1"/>
</dbReference>
<gene>
    <name evidence="5" type="ORF">DLK05_01190</name>
</gene>
<proteinExistence type="predicted"/>
<evidence type="ECO:0000256" key="3">
    <source>
        <dbReference type="ARBA" id="ARBA00023136"/>
    </source>
</evidence>
<keyword evidence="6" id="KW-1185">Reference proteome</keyword>